<dbReference type="InterPro" id="IPR012337">
    <property type="entry name" value="RNaseH-like_sf"/>
</dbReference>
<comment type="caution">
    <text evidence="3">The sequence shown here is derived from an EMBL/GenBank/DDBJ whole genome shotgun (WGS) entry which is preliminary data.</text>
</comment>
<name>A0A0P6YJF9_9CHLR</name>
<reference evidence="3 4" key="1">
    <citation type="submission" date="2015-07" db="EMBL/GenBank/DDBJ databases">
        <title>Whole genome sequence of Thermanaerothrix daxensis DSM 23592.</title>
        <authorList>
            <person name="Hemp J."/>
            <person name="Ward L.M."/>
            <person name="Pace L.A."/>
            <person name="Fischer W.W."/>
        </authorList>
    </citation>
    <scope>NUCLEOTIDE SEQUENCE [LARGE SCALE GENOMIC DNA]</scope>
    <source>
        <strain evidence="3 4">GNS-1</strain>
    </source>
</reference>
<protein>
    <submittedName>
        <fullName evidence="3">Transposase</fullName>
    </submittedName>
</protein>
<dbReference type="InterPro" id="IPR038721">
    <property type="entry name" value="IS701-like_DDE_dom"/>
</dbReference>
<gene>
    <name evidence="3" type="ORF">SE15_10420</name>
</gene>
<dbReference type="Proteomes" id="UP000050544">
    <property type="component" value="Unassembled WGS sequence"/>
</dbReference>
<dbReference type="Pfam" id="PF13546">
    <property type="entry name" value="DDE_5"/>
    <property type="match status" value="1"/>
</dbReference>
<sequence length="449" mass="51453">MTDILALLQPIQNSISKTTMRQLSRIIVAMLAMTGRVTMLGISRWAEKGGSYRTVQRFFYTIIPWAQVFWTFFREHLLDCQDTYLLVGDECVVTKAGKQTHGLGYFFSSLQQKAVPGLSFFTLSLVSTQQRRSYPICVEQMSHTEEEKAASKAKKEAKKAKPAQPKRKPGRPKGSRNKNKADVVLNPELQRIQKMLQFLNTIQGTLHLTYLVLDGHFGNHPAFHMVRQCQLHLISKLRYDAALHFAYAGPSPKRGPTPRLGEPVDVRHIPDQYLKETQIEDGFETRTYQMQLLHKDFPDPLNVVILLRANRATKAWANVILFSSDLELSYDKLIDYYSLRFQIEVNFRDAKQFWGLEDFMNITPTAVTNAANLALFMTDVSQVLMCQYRQEDPNFSVLDLKAYCRGYRYVMETIQMLPQKPDDNLVSELFHKVAALGRIHPVKEPVPSG</sequence>
<organism evidence="3 4">
    <name type="scientific">Thermanaerothrix daxensis</name>
    <dbReference type="NCBI Taxonomy" id="869279"/>
    <lineage>
        <taxon>Bacteria</taxon>
        <taxon>Bacillati</taxon>
        <taxon>Chloroflexota</taxon>
        <taxon>Anaerolineae</taxon>
        <taxon>Anaerolineales</taxon>
        <taxon>Anaerolineaceae</taxon>
        <taxon>Thermanaerothrix</taxon>
    </lineage>
</organism>
<dbReference type="RefSeq" id="WP_054522044.1">
    <property type="nucleotide sequence ID" value="NZ_LGKO01000005.1"/>
</dbReference>
<evidence type="ECO:0000256" key="1">
    <source>
        <dbReference type="SAM" id="MobiDB-lite"/>
    </source>
</evidence>
<feature type="domain" description="Transposase IS701-like DDE" evidence="2">
    <location>
        <begin position="13"/>
        <end position="277"/>
    </location>
</feature>
<evidence type="ECO:0000313" key="3">
    <source>
        <dbReference type="EMBL" id="KPL82535.1"/>
    </source>
</evidence>
<dbReference type="AlphaFoldDB" id="A0A0P6YJF9"/>
<accession>A0A0P6YJF9</accession>
<dbReference type="STRING" id="869279.SE15_10420"/>
<feature type="compositionally biased region" description="Basic residues" evidence="1">
    <location>
        <begin position="155"/>
        <end position="178"/>
    </location>
</feature>
<dbReference type="SUPFAM" id="SSF53098">
    <property type="entry name" value="Ribonuclease H-like"/>
    <property type="match status" value="1"/>
</dbReference>
<evidence type="ECO:0000313" key="4">
    <source>
        <dbReference type="Proteomes" id="UP000050544"/>
    </source>
</evidence>
<keyword evidence="4" id="KW-1185">Reference proteome</keyword>
<proteinExistence type="predicted"/>
<feature type="region of interest" description="Disordered" evidence="1">
    <location>
        <begin position="147"/>
        <end position="182"/>
    </location>
</feature>
<evidence type="ECO:0000259" key="2">
    <source>
        <dbReference type="Pfam" id="PF13546"/>
    </source>
</evidence>
<dbReference type="OrthoDB" id="151236at2"/>
<dbReference type="PATRIC" id="fig|869279.4.peg.1701"/>
<dbReference type="EMBL" id="LGKO01000005">
    <property type="protein sequence ID" value="KPL82535.1"/>
    <property type="molecule type" value="Genomic_DNA"/>
</dbReference>